<accession>A0A4R9GZT2</accession>
<keyword evidence="1" id="KW-0812">Transmembrane</keyword>
<protein>
    <submittedName>
        <fullName evidence="2">Uncharacterized protein</fullName>
    </submittedName>
</protein>
<sequence>MKISKRTKFFIASIIISLFYIPLSWLSFEIIDSGFGKRAINSSITLFKSIFLFLCLFIAMYCLFKIDLEGEKTKALNYVKMPQFIRSMITVILGFLSLFPFFFWFLILIY</sequence>
<evidence type="ECO:0000313" key="3">
    <source>
        <dbReference type="Proteomes" id="UP000298097"/>
    </source>
</evidence>
<feature type="transmembrane region" description="Helical" evidence="1">
    <location>
        <begin position="9"/>
        <end position="28"/>
    </location>
</feature>
<gene>
    <name evidence="2" type="ORF">EHO65_16830</name>
</gene>
<comment type="caution">
    <text evidence="2">The sequence shown here is derived from an EMBL/GenBank/DDBJ whole genome shotgun (WGS) entry which is preliminary data.</text>
</comment>
<keyword evidence="1" id="KW-0472">Membrane</keyword>
<organism evidence="2 3">
    <name type="scientific">Leptospira andrefontaineae</name>
    <dbReference type="NCBI Taxonomy" id="2484976"/>
    <lineage>
        <taxon>Bacteria</taxon>
        <taxon>Pseudomonadati</taxon>
        <taxon>Spirochaetota</taxon>
        <taxon>Spirochaetia</taxon>
        <taxon>Leptospirales</taxon>
        <taxon>Leptospiraceae</taxon>
        <taxon>Leptospira</taxon>
    </lineage>
</organism>
<keyword evidence="1" id="KW-1133">Transmembrane helix</keyword>
<name>A0A4R9GZT2_9LEPT</name>
<dbReference type="EMBL" id="RQEY01000021">
    <property type="protein sequence ID" value="TGK37245.1"/>
    <property type="molecule type" value="Genomic_DNA"/>
</dbReference>
<evidence type="ECO:0000313" key="2">
    <source>
        <dbReference type="EMBL" id="TGK37245.1"/>
    </source>
</evidence>
<dbReference type="AlphaFoldDB" id="A0A4R9GZT2"/>
<evidence type="ECO:0000256" key="1">
    <source>
        <dbReference type="SAM" id="Phobius"/>
    </source>
</evidence>
<feature type="transmembrane region" description="Helical" evidence="1">
    <location>
        <begin position="40"/>
        <end position="64"/>
    </location>
</feature>
<proteinExistence type="predicted"/>
<feature type="transmembrane region" description="Helical" evidence="1">
    <location>
        <begin position="84"/>
        <end position="109"/>
    </location>
</feature>
<reference evidence="2" key="1">
    <citation type="journal article" date="2019" name="PLoS Negl. Trop. Dis.">
        <title>Revisiting the worldwide diversity of Leptospira species in the environment.</title>
        <authorList>
            <person name="Vincent A.T."/>
            <person name="Schiettekatte O."/>
            <person name="Bourhy P."/>
            <person name="Veyrier F.J."/>
            <person name="Picardeau M."/>
        </authorList>
    </citation>
    <scope>NUCLEOTIDE SEQUENCE [LARGE SCALE GENOMIC DNA]</scope>
    <source>
        <strain evidence="2">201800301</strain>
    </source>
</reference>
<keyword evidence="3" id="KW-1185">Reference proteome</keyword>
<dbReference type="Proteomes" id="UP000298097">
    <property type="component" value="Unassembled WGS sequence"/>
</dbReference>